<evidence type="ECO:0000313" key="3">
    <source>
        <dbReference type="Proteomes" id="UP000267250"/>
    </source>
</evidence>
<dbReference type="AlphaFoldDB" id="A0A3S9SV53"/>
<name>A0A3S9SV53_9FIRM</name>
<evidence type="ECO:0000259" key="1">
    <source>
        <dbReference type="Pfam" id="PF07561"/>
    </source>
</evidence>
<evidence type="ECO:0000313" key="2">
    <source>
        <dbReference type="EMBL" id="AZR72152.1"/>
    </source>
</evidence>
<dbReference type="Proteomes" id="UP000267250">
    <property type="component" value="Chromosome"/>
</dbReference>
<dbReference type="EMBL" id="CP016379">
    <property type="protein sequence ID" value="AZR72152.1"/>
    <property type="molecule type" value="Genomic_DNA"/>
</dbReference>
<feature type="domain" description="DUF1540" evidence="1">
    <location>
        <begin position="88"/>
        <end position="127"/>
    </location>
</feature>
<accession>A0A3S9SV53</accession>
<gene>
    <name evidence="2" type="ORF">BBF96_01330</name>
</gene>
<proteinExistence type="predicted"/>
<keyword evidence="3" id="KW-1185">Reference proteome</keyword>
<dbReference type="RefSeq" id="WP_127015482.1">
    <property type="nucleotide sequence ID" value="NZ_CP016379.1"/>
</dbReference>
<reference evidence="2 3" key="1">
    <citation type="submission" date="2016-07" db="EMBL/GenBank/DDBJ databases">
        <title>Genome and transcriptome analysis of iron-reducing fermentative bacteria Anoxybacter fermentans.</title>
        <authorList>
            <person name="Zeng X."/>
            <person name="Shao Z."/>
        </authorList>
    </citation>
    <scope>NUCLEOTIDE SEQUENCE [LARGE SCALE GENOMIC DNA]</scope>
    <source>
        <strain evidence="2 3">DY22613</strain>
    </source>
</reference>
<feature type="domain" description="DUF1540" evidence="1">
    <location>
        <begin position="9"/>
        <end position="52"/>
    </location>
</feature>
<dbReference type="KEGG" id="aft:BBF96_01330"/>
<organism evidence="2 3">
    <name type="scientific">Anoxybacter fermentans</name>
    <dbReference type="NCBI Taxonomy" id="1323375"/>
    <lineage>
        <taxon>Bacteria</taxon>
        <taxon>Bacillati</taxon>
        <taxon>Bacillota</taxon>
        <taxon>Clostridia</taxon>
        <taxon>Halanaerobiales</taxon>
        <taxon>Anoxybacter</taxon>
    </lineage>
</organism>
<dbReference type="Pfam" id="PF07561">
    <property type="entry name" value="DUF1540"/>
    <property type="match status" value="2"/>
</dbReference>
<protein>
    <recommendedName>
        <fullName evidence="1">DUF1540 domain-containing protein</fullName>
    </recommendedName>
</protein>
<sequence length="133" mass="14480">MPHEHSPKVKCVVNTCTHYVPGDLCGAANIDVIHEEEGKMSKNSEQTQCKTFQIRSSFSNILGSLDNVNLTGALSEPFISGTQLTPSVTCIVDSCKYWDKGDLCGAEKIYISGRDADECQDTNCATYLPNNEG</sequence>
<dbReference type="OrthoDB" id="1681234at2"/>
<dbReference type="InterPro" id="IPR011437">
    <property type="entry name" value="DUF1540"/>
</dbReference>